<dbReference type="SUPFAM" id="SSF56112">
    <property type="entry name" value="Protein kinase-like (PK-like)"/>
    <property type="match status" value="1"/>
</dbReference>
<dbReference type="OrthoDB" id="248923at2759"/>
<dbReference type="PROSITE" id="PS50011">
    <property type="entry name" value="PROTEIN_KINASE_DOM"/>
    <property type="match status" value="1"/>
</dbReference>
<dbReference type="SMART" id="SM00220">
    <property type="entry name" value="S_TKc"/>
    <property type="match status" value="1"/>
</dbReference>
<dbReference type="AlphaFoldDB" id="A0A1J4KZP4"/>
<evidence type="ECO:0000259" key="3">
    <source>
        <dbReference type="PROSITE" id="PS50011"/>
    </source>
</evidence>
<dbReference type="RefSeq" id="XP_068369472.1">
    <property type="nucleotide sequence ID" value="XM_068514014.1"/>
</dbReference>
<dbReference type="GO" id="GO:0005524">
    <property type="term" value="F:ATP binding"/>
    <property type="evidence" value="ECO:0007669"/>
    <property type="project" value="UniProtKB-KW"/>
</dbReference>
<feature type="domain" description="Protein kinase" evidence="3">
    <location>
        <begin position="121"/>
        <end position="368"/>
    </location>
</feature>
<name>A0A1J4KZP4_9EUKA</name>
<dbReference type="InterPro" id="IPR008271">
    <property type="entry name" value="Ser/Thr_kinase_AS"/>
</dbReference>
<dbReference type="Gene3D" id="1.10.510.10">
    <property type="entry name" value="Transferase(Phosphotransferase) domain 1"/>
    <property type="match status" value="1"/>
</dbReference>
<protein>
    <submittedName>
        <fullName evidence="4">AGC family protein kinase</fullName>
    </submittedName>
</protein>
<dbReference type="VEuPathDB" id="TrichDB:TRFO_41861"/>
<evidence type="ECO:0000256" key="1">
    <source>
        <dbReference type="ARBA" id="ARBA00022741"/>
    </source>
</evidence>
<accession>A0A1J4KZP4</accession>
<organism evidence="4 5">
    <name type="scientific">Tritrichomonas foetus</name>
    <dbReference type="NCBI Taxonomy" id="1144522"/>
    <lineage>
        <taxon>Eukaryota</taxon>
        <taxon>Metamonada</taxon>
        <taxon>Parabasalia</taxon>
        <taxon>Tritrichomonadida</taxon>
        <taxon>Tritrichomonadidae</taxon>
        <taxon>Tritrichomonas</taxon>
    </lineage>
</organism>
<dbReference type="GeneID" id="94848718"/>
<dbReference type="PANTHER" id="PTHR24362:SF309">
    <property type="entry name" value="PROTEIN KINASE DOMAIN-CONTAINING PROTEIN"/>
    <property type="match status" value="1"/>
</dbReference>
<dbReference type="Proteomes" id="UP000179807">
    <property type="component" value="Unassembled WGS sequence"/>
</dbReference>
<keyword evidence="1" id="KW-0547">Nucleotide-binding</keyword>
<evidence type="ECO:0000256" key="2">
    <source>
        <dbReference type="ARBA" id="ARBA00022840"/>
    </source>
</evidence>
<keyword evidence="4" id="KW-0808">Transferase</keyword>
<sequence length="442" mass="51697">MDTVKSRDLPLDHRNEKKRSNIIRVHRSSVKIDPHLNNPQIPHSLLHQSANQRTFININGNHHFRYHCKQETPEQGNDQYQNNIFNFNIPTRKNVRNKKKRKELTQEDIDEINDELRSRNYTLDEKTGEGGYATVFKMKSNHYNQLFALKVFYRDPNYSVSINKSYEIERSSLCNLDHPNIIKLYDYFSIDKFHFLVLEYCPNGSFEHIFQPFSGEVLRNLYRTILETVKYCHERNVAHCDIKPSNFLLDANGRLKLSDFGLSTKSERKSTMFGGSKPYMAPELYYRRPYDPKKSDVWSIAVTFFYLATKKMPWSLRNSSQMKVDIMSGKIRFPLSMDTEVGLLVSQMLVLNPENRPSIDSLLEHEFFTKVSPMIHPSSSQAIFSLVEQFSPLKTKLLLQNLSQSDNDKKEHIKSSKSALTRLPLLSNDRIIFKKRVANYPI</sequence>
<keyword evidence="4" id="KW-0418">Kinase</keyword>
<keyword evidence="2" id="KW-0067">ATP-binding</keyword>
<evidence type="ECO:0000313" key="4">
    <source>
        <dbReference type="EMBL" id="OHT16336.1"/>
    </source>
</evidence>
<dbReference type="PANTHER" id="PTHR24362">
    <property type="entry name" value="SERINE/THREONINE-PROTEIN KINASE NEK"/>
    <property type="match status" value="1"/>
</dbReference>
<dbReference type="InterPro" id="IPR011009">
    <property type="entry name" value="Kinase-like_dom_sf"/>
</dbReference>
<dbReference type="InterPro" id="IPR000719">
    <property type="entry name" value="Prot_kinase_dom"/>
</dbReference>
<gene>
    <name evidence="4" type="ORF">TRFO_41861</name>
</gene>
<proteinExistence type="predicted"/>
<keyword evidence="5" id="KW-1185">Reference proteome</keyword>
<dbReference type="PROSITE" id="PS00108">
    <property type="entry name" value="PROTEIN_KINASE_ST"/>
    <property type="match status" value="1"/>
</dbReference>
<dbReference type="EMBL" id="MLAK01000117">
    <property type="protein sequence ID" value="OHT16336.1"/>
    <property type="molecule type" value="Genomic_DNA"/>
</dbReference>
<comment type="caution">
    <text evidence="4">The sequence shown here is derived from an EMBL/GenBank/DDBJ whole genome shotgun (WGS) entry which is preliminary data.</text>
</comment>
<evidence type="ECO:0000313" key="5">
    <source>
        <dbReference type="Proteomes" id="UP000179807"/>
    </source>
</evidence>
<dbReference type="FunFam" id="1.10.510.10:FF:000571">
    <property type="entry name" value="Maternal embryonic leucine zipper kinase"/>
    <property type="match status" value="1"/>
</dbReference>
<dbReference type="Pfam" id="PF00069">
    <property type="entry name" value="Pkinase"/>
    <property type="match status" value="1"/>
</dbReference>
<reference evidence="4" key="1">
    <citation type="submission" date="2016-10" db="EMBL/GenBank/DDBJ databases">
        <authorList>
            <person name="Benchimol M."/>
            <person name="Almeida L.G."/>
            <person name="Vasconcelos A.T."/>
            <person name="Perreira-Neves A."/>
            <person name="Rosa I.A."/>
            <person name="Tasca T."/>
            <person name="Bogo M.R."/>
            <person name="de Souza W."/>
        </authorList>
    </citation>
    <scope>NUCLEOTIDE SEQUENCE [LARGE SCALE GENOMIC DNA]</scope>
    <source>
        <strain evidence="4">K</strain>
    </source>
</reference>
<dbReference type="GO" id="GO:0004672">
    <property type="term" value="F:protein kinase activity"/>
    <property type="evidence" value="ECO:0007669"/>
    <property type="project" value="InterPro"/>
</dbReference>